<accession>A0A1B7L1C1</accession>
<comment type="caution">
    <text evidence="2">The sequence shown here is derived from an EMBL/GenBank/DDBJ whole genome shotgun (WGS) entry which is preliminary data.</text>
</comment>
<name>A0A1B7L1C1_9ENTR</name>
<dbReference type="InterPro" id="IPR006311">
    <property type="entry name" value="TAT_signal"/>
</dbReference>
<dbReference type="AlphaFoldDB" id="A0A1B7L1C1"/>
<dbReference type="PANTHER" id="PTHR43130:SF2">
    <property type="entry name" value="DJ-1_PFPI DOMAIN-CONTAINING PROTEIN"/>
    <property type="match status" value="1"/>
</dbReference>
<dbReference type="RefSeq" id="WP_064599410.1">
    <property type="nucleotide sequence ID" value="NZ_JBDJAE010000007.1"/>
</dbReference>
<dbReference type="STRING" id="1691903.A9B99_11630"/>
<feature type="domain" description="DJ-1/PfpI" evidence="1">
    <location>
        <begin position="79"/>
        <end position="238"/>
    </location>
</feature>
<dbReference type="GO" id="GO:0016740">
    <property type="term" value="F:transferase activity"/>
    <property type="evidence" value="ECO:0007669"/>
    <property type="project" value="UniProtKB-KW"/>
</dbReference>
<protein>
    <submittedName>
        <fullName evidence="2">Glutamine amidotransferase</fullName>
    </submittedName>
</protein>
<dbReference type="Gene3D" id="3.40.50.880">
    <property type="match status" value="1"/>
</dbReference>
<evidence type="ECO:0000313" key="3">
    <source>
        <dbReference type="Proteomes" id="UP000078225"/>
    </source>
</evidence>
<dbReference type="CDD" id="cd03139">
    <property type="entry name" value="GATase1_PfpI_2"/>
    <property type="match status" value="1"/>
</dbReference>
<dbReference type="PANTHER" id="PTHR43130">
    <property type="entry name" value="ARAC-FAMILY TRANSCRIPTIONAL REGULATOR"/>
    <property type="match status" value="1"/>
</dbReference>
<evidence type="ECO:0000313" key="2">
    <source>
        <dbReference type="EMBL" id="OAT76091.1"/>
    </source>
</evidence>
<dbReference type="InterPro" id="IPR002818">
    <property type="entry name" value="DJ-1/PfpI"/>
</dbReference>
<keyword evidence="2" id="KW-0808">Transferase</keyword>
<organism evidence="2 3">
    <name type="scientific">Mangrovibacter phragmitis</name>
    <dbReference type="NCBI Taxonomy" id="1691903"/>
    <lineage>
        <taxon>Bacteria</taxon>
        <taxon>Pseudomonadati</taxon>
        <taxon>Pseudomonadota</taxon>
        <taxon>Gammaproteobacteria</taxon>
        <taxon>Enterobacterales</taxon>
        <taxon>Enterobacteriaceae</taxon>
        <taxon>Mangrovibacter</taxon>
    </lineage>
</organism>
<dbReference type="Pfam" id="PF01965">
    <property type="entry name" value="DJ-1_PfpI"/>
    <property type="match status" value="1"/>
</dbReference>
<reference evidence="3" key="1">
    <citation type="submission" date="2016-05" db="EMBL/GenBank/DDBJ databases">
        <authorList>
            <person name="Behera P."/>
            <person name="Vaishampayan P."/>
            <person name="Singh N."/>
            <person name="Raina V."/>
            <person name="Suar M."/>
            <person name="Pattnaik A."/>
            <person name="Rastogi G."/>
        </authorList>
    </citation>
    <scope>NUCLEOTIDE SEQUENCE [LARGE SCALE GENOMIC DNA]</scope>
    <source>
        <strain evidence="3">MP23</strain>
    </source>
</reference>
<dbReference type="OrthoDB" id="9803764at2"/>
<keyword evidence="2" id="KW-0315">Glutamine amidotransferase</keyword>
<dbReference type="GO" id="GO:0006355">
    <property type="term" value="P:regulation of DNA-templated transcription"/>
    <property type="evidence" value="ECO:0007669"/>
    <property type="project" value="TreeGrafter"/>
</dbReference>
<gene>
    <name evidence="2" type="ORF">A9B99_11630</name>
</gene>
<dbReference type="PROSITE" id="PS51318">
    <property type="entry name" value="TAT"/>
    <property type="match status" value="1"/>
</dbReference>
<keyword evidence="3" id="KW-1185">Reference proteome</keyword>
<dbReference type="InterPro" id="IPR029062">
    <property type="entry name" value="Class_I_gatase-like"/>
</dbReference>
<evidence type="ECO:0000259" key="1">
    <source>
        <dbReference type="Pfam" id="PF01965"/>
    </source>
</evidence>
<dbReference type="SUPFAM" id="SSF52317">
    <property type="entry name" value="Class I glutamine amidotransferase-like"/>
    <property type="match status" value="1"/>
</dbReference>
<dbReference type="Proteomes" id="UP000078225">
    <property type="component" value="Unassembled WGS sequence"/>
</dbReference>
<dbReference type="EMBL" id="LYRP01000033">
    <property type="protein sequence ID" value="OAT76091.1"/>
    <property type="molecule type" value="Genomic_DNA"/>
</dbReference>
<proteinExistence type="predicted"/>
<sequence>MKEYNQYSSFEGSQHRAGHSRRDILKYGSAAALGAIMANGAISNAHAQGKSVTLSGHAPDALDQGNNTGEFDSNEPLNILIVNYDGGTLLDFAGPSEIFHRIPNTNVRYASLNGGNVILEFGVVYGKTERLADIEKTDLILVPGGSNLSVPMQPEYLKQIRRLADGAKYVTSVCNGSLVLAATGILKGKRSACHWAFINKLSEYGAIPVPDRFVEDDNGRFMSGGGVTAGIDFALRVAAKLRGLQAAEVAQLAIEYDPAPPFHSGHPREARPEIIAMVDKQLPGASKGLARIPGVR</sequence>
<dbReference type="InterPro" id="IPR052158">
    <property type="entry name" value="INH-QAR"/>
</dbReference>